<feature type="coiled-coil region" evidence="4">
    <location>
        <begin position="764"/>
        <end position="791"/>
    </location>
</feature>
<protein>
    <submittedName>
        <fullName evidence="8">Putative Two-component system protein A</fullName>
    </submittedName>
</protein>
<feature type="compositionally biased region" description="Acidic residues" evidence="5">
    <location>
        <begin position="1492"/>
        <end position="1501"/>
    </location>
</feature>
<evidence type="ECO:0000256" key="2">
    <source>
        <dbReference type="ARBA" id="ARBA00023012"/>
    </source>
</evidence>
<dbReference type="Gene3D" id="3.30.450.20">
    <property type="entry name" value="PAS domain"/>
    <property type="match status" value="1"/>
</dbReference>
<dbReference type="InterPro" id="IPR001789">
    <property type="entry name" value="Sig_transdc_resp-reg_receiver"/>
</dbReference>
<evidence type="ECO:0000313" key="8">
    <source>
        <dbReference type="EMBL" id="ESZ91428.1"/>
    </source>
</evidence>
<dbReference type="HOGENOM" id="CLU_000445_114_5_1"/>
<feature type="region of interest" description="Disordered" evidence="5">
    <location>
        <begin position="296"/>
        <end position="340"/>
    </location>
</feature>
<dbReference type="Proteomes" id="UP000019487">
    <property type="component" value="Unassembled WGS sequence"/>
</dbReference>
<dbReference type="Gene3D" id="1.10.287.130">
    <property type="match status" value="1"/>
</dbReference>
<dbReference type="CDD" id="cd16922">
    <property type="entry name" value="HATPase_EvgS-ArcB-TorS-like"/>
    <property type="match status" value="1"/>
</dbReference>
<dbReference type="InterPro" id="IPR035965">
    <property type="entry name" value="PAS-like_dom_sf"/>
</dbReference>
<dbReference type="Pfam" id="PF00072">
    <property type="entry name" value="Response_reg"/>
    <property type="match status" value="1"/>
</dbReference>
<dbReference type="SUPFAM" id="SSF55785">
    <property type="entry name" value="PYP-like sensor domain (PAS domain)"/>
    <property type="match status" value="1"/>
</dbReference>
<dbReference type="PANTHER" id="PTHR45339">
    <property type="entry name" value="HYBRID SIGNAL TRANSDUCTION HISTIDINE KINASE J"/>
    <property type="match status" value="1"/>
</dbReference>
<feature type="domain" description="Histidine kinase" evidence="6">
    <location>
        <begin position="801"/>
        <end position="1024"/>
    </location>
</feature>
<dbReference type="PROSITE" id="PS50109">
    <property type="entry name" value="HIS_KIN"/>
    <property type="match status" value="1"/>
</dbReference>
<evidence type="ECO:0000256" key="4">
    <source>
        <dbReference type="SAM" id="Coils"/>
    </source>
</evidence>
<reference evidence="8 9" key="1">
    <citation type="journal article" date="2014" name="Genome Announc.">
        <title>Draft genome sequence of Sclerotinia borealis, a psychrophilic plant pathogenic fungus.</title>
        <authorList>
            <person name="Mardanov A.V."/>
            <person name="Beletsky A.V."/>
            <person name="Kadnikov V.V."/>
            <person name="Ignatov A.N."/>
            <person name="Ravin N.V."/>
        </authorList>
    </citation>
    <scope>NUCLEOTIDE SEQUENCE [LARGE SCALE GENOMIC DNA]</scope>
    <source>
        <strain evidence="9">F-4157</strain>
    </source>
</reference>
<dbReference type="GO" id="GO:0000155">
    <property type="term" value="F:phosphorelay sensor kinase activity"/>
    <property type="evidence" value="ECO:0007669"/>
    <property type="project" value="InterPro"/>
</dbReference>
<evidence type="ECO:0000259" key="7">
    <source>
        <dbReference type="PROSITE" id="PS50110"/>
    </source>
</evidence>
<keyword evidence="2" id="KW-0902">Two-component regulatory system</keyword>
<dbReference type="SMART" id="SM00086">
    <property type="entry name" value="PAC"/>
    <property type="match status" value="1"/>
</dbReference>
<accession>W9C6S7</accession>
<dbReference type="STRING" id="1432307.W9C6S7"/>
<dbReference type="PRINTS" id="PR00344">
    <property type="entry name" value="BCTRLSENSOR"/>
</dbReference>
<keyword evidence="1 3" id="KW-0597">Phosphoprotein</keyword>
<comment type="caution">
    <text evidence="8">The sequence shown here is derived from an EMBL/GenBank/DDBJ whole genome shotgun (WGS) entry which is preliminary data.</text>
</comment>
<dbReference type="FunFam" id="3.30.450.20:FF:000099">
    <property type="entry name" value="Sensory box sensor histidine kinase"/>
    <property type="match status" value="1"/>
</dbReference>
<dbReference type="SUPFAM" id="SSF47384">
    <property type="entry name" value="Homodimeric domain of signal transducing histidine kinase"/>
    <property type="match status" value="1"/>
</dbReference>
<dbReference type="InterPro" id="IPR036097">
    <property type="entry name" value="HisK_dim/P_sf"/>
</dbReference>
<dbReference type="InterPro" id="IPR004358">
    <property type="entry name" value="Sig_transdc_His_kin-like_C"/>
</dbReference>
<dbReference type="InterPro" id="IPR036890">
    <property type="entry name" value="HATPase_C_sf"/>
</dbReference>
<dbReference type="SMART" id="SM00387">
    <property type="entry name" value="HATPase_c"/>
    <property type="match status" value="1"/>
</dbReference>
<dbReference type="InterPro" id="IPR003661">
    <property type="entry name" value="HisK_dim/P_dom"/>
</dbReference>
<dbReference type="Pfam" id="PF08447">
    <property type="entry name" value="PAS_3"/>
    <property type="match status" value="1"/>
</dbReference>
<dbReference type="InterPro" id="IPR005467">
    <property type="entry name" value="His_kinase_dom"/>
</dbReference>
<feature type="domain" description="Response regulatory" evidence="7">
    <location>
        <begin position="1092"/>
        <end position="1220"/>
    </location>
</feature>
<feature type="compositionally biased region" description="Low complexity" evidence="5">
    <location>
        <begin position="321"/>
        <end position="333"/>
    </location>
</feature>
<feature type="region of interest" description="Disordered" evidence="5">
    <location>
        <begin position="1460"/>
        <end position="1548"/>
    </location>
</feature>
<gene>
    <name evidence="8" type="ORF">SBOR_8182</name>
</gene>
<dbReference type="InterPro" id="IPR003594">
    <property type="entry name" value="HATPase_dom"/>
</dbReference>
<dbReference type="Gene3D" id="3.30.565.10">
    <property type="entry name" value="Histidine kinase-like ATPase, C-terminal domain"/>
    <property type="match status" value="1"/>
</dbReference>
<evidence type="ECO:0000256" key="3">
    <source>
        <dbReference type="PROSITE-ProRule" id="PRU00169"/>
    </source>
</evidence>
<dbReference type="PROSITE" id="PS50110">
    <property type="entry name" value="RESPONSE_REGULATORY"/>
    <property type="match status" value="1"/>
</dbReference>
<dbReference type="SUPFAM" id="SSF52172">
    <property type="entry name" value="CheY-like"/>
    <property type="match status" value="1"/>
</dbReference>
<dbReference type="Gene3D" id="3.40.50.2300">
    <property type="match status" value="1"/>
</dbReference>
<feature type="compositionally biased region" description="Acidic residues" evidence="5">
    <location>
        <begin position="1231"/>
        <end position="1245"/>
    </location>
</feature>
<organism evidence="8 9">
    <name type="scientific">Sclerotinia borealis (strain F-4128)</name>
    <dbReference type="NCBI Taxonomy" id="1432307"/>
    <lineage>
        <taxon>Eukaryota</taxon>
        <taxon>Fungi</taxon>
        <taxon>Dikarya</taxon>
        <taxon>Ascomycota</taxon>
        <taxon>Pezizomycotina</taxon>
        <taxon>Leotiomycetes</taxon>
        <taxon>Helotiales</taxon>
        <taxon>Sclerotiniaceae</taxon>
        <taxon>Sclerotinia</taxon>
    </lineage>
</organism>
<dbReference type="FunFam" id="1.10.287.130:FF:000050">
    <property type="entry name" value="Related to histidine kinase"/>
    <property type="match status" value="1"/>
</dbReference>
<dbReference type="CDD" id="cd00130">
    <property type="entry name" value="PAS"/>
    <property type="match status" value="1"/>
</dbReference>
<dbReference type="InterPro" id="IPR011006">
    <property type="entry name" value="CheY-like_superfamily"/>
</dbReference>
<dbReference type="NCBIfam" id="TIGR00229">
    <property type="entry name" value="sensory_box"/>
    <property type="match status" value="1"/>
</dbReference>
<dbReference type="SMART" id="SM00388">
    <property type="entry name" value="HisKA"/>
    <property type="match status" value="1"/>
</dbReference>
<dbReference type="FunFam" id="3.30.565.10:FF:000010">
    <property type="entry name" value="Sensor histidine kinase RcsC"/>
    <property type="match status" value="1"/>
</dbReference>
<dbReference type="SUPFAM" id="SSF55874">
    <property type="entry name" value="ATPase domain of HSP90 chaperone/DNA topoisomerase II/histidine kinase"/>
    <property type="match status" value="1"/>
</dbReference>
<dbReference type="InterPro" id="IPR013655">
    <property type="entry name" value="PAS_fold_3"/>
</dbReference>
<dbReference type="InterPro" id="IPR001610">
    <property type="entry name" value="PAC"/>
</dbReference>
<keyword evidence="9" id="KW-1185">Reference proteome</keyword>
<dbReference type="InterPro" id="IPR000014">
    <property type="entry name" value="PAS"/>
</dbReference>
<dbReference type="SMART" id="SM00091">
    <property type="entry name" value="PAS"/>
    <property type="match status" value="2"/>
</dbReference>
<feature type="region of interest" description="Disordered" evidence="5">
    <location>
        <begin position="1"/>
        <end position="26"/>
    </location>
</feature>
<feature type="compositionally biased region" description="Polar residues" evidence="5">
    <location>
        <begin position="1287"/>
        <end position="1301"/>
    </location>
</feature>
<dbReference type="EMBL" id="AYSA01000499">
    <property type="protein sequence ID" value="ESZ91428.1"/>
    <property type="molecule type" value="Genomic_DNA"/>
</dbReference>
<name>W9C6S7_SCLBF</name>
<dbReference type="CDD" id="cd00082">
    <property type="entry name" value="HisKA"/>
    <property type="match status" value="1"/>
</dbReference>
<keyword evidence="4" id="KW-0175">Coiled coil</keyword>
<feature type="region of interest" description="Disordered" evidence="5">
    <location>
        <begin position="1225"/>
        <end position="1327"/>
    </location>
</feature>
<evidence type="ECO:0000256" key="5">
    <source>
        <dbReference type="SAM" id="MobiDB-lite"/>
    </source>
</evidence>
<feature type="compositionally biased region" description="Acidic residues" evidence="5">
    <location>
        <begin position="1469"/>
        <end position="1480"/>
    </location>
</feature>
<feature type="compositionally biased region" description="Basic and acidic residues" evidence="5">
    <location>
        <begin position="1302"/>
        <end position="1318"/>
    </location>
</feature>
<sequence length="1548" mass="171361">MTIDEHPTYIDLPPPRITPQRGTPEVEYDRPLSPLHIPPGRIDGLDALQAQEYMNEWRGSGQSSPLHLRMVSPADVAFSAMHYLPYPVIVLNSYKTVVLANEATARLLNADDGESEANEDIHPAERYKGQTLAQLGIDMMKDLKPVWVKWDAFLDSLGDEINVHADAQETVTSEYAGDVTPTAERSEPRSSITNVEKKTSMVRDAVVEVVITAGSITASTFASRTAKKMADRHSYAKMIISIFEIEEEKYFMLTFTNTDTTESLLPSFKGVSRKTFNSKLQMSSYMGSISSISLSSSGQSSASSEHGSNHGSNHGSGGSSGITSPTNAPMSFSPFPPFGPPSRVNKSGAPSILQKVIVLKDALDNTEVPILAMWKDETLTVPNKAARRLFARDADMSNVKDGFDLVGKWHCYNHDFTVALDPSEYPISVLTRTQTPFSSRLLGIYDPDTGDKILYDCLGEAVRDPDTGEFLAGIVTCRDITAVTQQIAEIKAAGDQRFRIICDTMPQLIWTAAPDGLHDWFSQGWYDYTGLSVKESLGEGWKIPFHPEDMALTKKRWQHCLETGDPYTTEYRCRKYDGEWRWMLGRAVCLKNKDTGKIEKWLGTCTDIHEAVISRFEAKRLRQQLLSVIAHAQVTLFSVDRYRKINLLEGSFIWDLESDVGSSDESVAGSGKAKGDDYIGMNVYDVFSHSSNHRKRHDMIPSSLQPIEDILTGKIMEDMQEHTIDNRWYRTKFVPVLGKKDGGGLVNEAFVDGVIGLSMDITEIKDRENDIQKQEKENTRLLANEAAAKEASRLKSQFLANMSHEIRTPIAGVIGMAELLTDMNLDEEQQDCAENIQRSANALLTVINDILDFSKVESGRLDIEEVQFSLSVVVRDVSKMLGFAAERKNLMFESNITVGVDKDLIVMGDPGRVRQIITNLLTNSIKFTSEGKVKFSVIKEKEDADTIEVKFVVEDTGIGIEDDVRKRLFKPFSQADSSTARRFGGTGLGLTISKNLVDLMHGRITLESSLGQGTVATFRIPFNKPQNHNKNALVDIGSLPDRLQSEMSVSCSSSDHDICFSQKKSLDMTRHHRSVSMTPEVDMSLADRANIKILLVEDNAINQQIALKTIRKLGFSPSAVWNGKEALDYLLAADSPNPPHPKPDIILMDVQMPIIDGYRATHILRHHFPYSHSTRNIPIVAMTASAIQGDCEKCKKAGMDDYLAKPVKGKTLEKMLVRWAISKRVPKSESEMDDDEGSDCAEGDNENCAKRSGKSKFDRRTSTSTARRHSPKSIGKSEKNAPKSPIDSATTKPASHSQTFKLETDSTSKFEAAFDPKRPSKMKRNNSHRLTLPQAEDEGERAVRRQVFEEKAKELRDEKLVGAAGDEHRAGVVHGLGHGLGLGLGCESIDVHGHGDRKVEGVNKGIEERGEGKTQKLTMENVGRLERQENEEMEVAKTLEIGGIVRSGDTLTLNPKVVGRRVEERSGSGDEEDGDGDCLEIIEMSGNGGGDGDGDEEDTEERMEGKDGSNNRPSVRRRWMDSEATVTVEAMGSMDRDGDGDVDGGVLR</sequence>
<proteinExistence type="predicted"/>
<dbReference type="PANTHER" id="PTHR45339:SF1">
    <property type="entry name" value="HYBRID SIGNAL TRANSDUCTION HISTIDINE KINASE J"/>
    <property type="match status" value="1"/>
</dbReference>
<dbReference type="Pfam" id="PF02518">
    <property type="entry name" value="HATPase_c"/>
    <property type="match status" value="1"/>
</dbReference>
<feature type="modified residue" description="4-aspartylphosphate" evidence="3">
    <location>
        <position position="1149"/>
    </location>
</feature>
<dbReference type="SMART" id="SM00448">
    <property type="entry name" value="REC"/>
    <property type="match status" value="1"/>
</dbReference>
<feature type="compositionally biased region" description="Low complexity" evidence="5">
    <location>
        <begin position="296"/>
        <end position="313"/>
    </location>
</feature>
<evidence type="ECO:0000259" key="6">
    <source>
        <dbReference type="PROSITE" id="PS50109"/>
    </source>
</evidence>
<dbReference type="OrthoDB" id="60033at2759"/>
<dbReference type="CDD" id="cd17546">
    <property type="entry name" value="REC_hyHK_CKI1_RcsC-like"/>
    <property type="match status" value="1"/>
</dbReference>
<evidence type="ECO:0000256" key="1">
    <source>
        <dbReference type="ARBA" id="ARBA00022553"/>
    </source>
</evidence>
<dbReference type="Pfam" id="PF00512">
    <property type="entry name" value="HisKA"/>
    <property type="match status" value="1"/>
</dbReference>
<evidence type="ECO:0000313" key="9">
    <source>
        <dbReference type="Proteomes" id="UP000019487"/>
    </source>
</evidence>